<feature type="region of interest" description="Disordered" evidence="4">
    <location>
        <begin position="522"/>
        <end position="546"/>
    </location>
</feature>
<dbReference type="GO" id="GO:0008270">
    <property type="term" value="F:zinc ion binding"/>
    <property type="evidence" value="ECO:0007669"/>
    <property type="project" value="InterPro"/>
</dbReference>
<dbReference type="InterPro" id="IPR000834">
    <property type="entry name" value="Peptidase_M14"/>
</dbReference>
<dbReference type="InterPro" id="IPR040626">
    <property type="entry name" value="Pepdidase_M14_N"/>
</dbReference>
<dbReference type="PROSITE" id="PS52035">
    <property type="entry name" value="PEPTIDASE_M14"/>
    <property type="match status" value="1"/>
</dbReference>
<dbReference type="Pfam" id="PF18027">
    <property type="entry name" value="Pepdidase_M14_N"/>
    <property type="match status" value="1"/>
</dbReference>
<organism evidence="6 7">
    <name type="scientific">Schistosoma japonicum</name>
    <name type="common">Blood fluke</name>
    <dbReference type="NCBI Taxonomy" id="6182"/>
    <lineage>
        <taxon>Eukaryota</taxon>
        <taxon>Metazoa</taxon>
        <taxon>Spiralia</taxon>
        <taxon>Lophotrochozoa</taxon>
        <taxon>Platyhelminthes</taxon>
        <taxon>Trematoda</taxon>
        <taxon>Digenea</taxon>
        <taxon>Strigeidida</taxon>
        <taxon>Schistosomatoidea</taxon>
        <taxon>Schistosomatidae</taxon>
        <taxon>Schistosoma</taxon>
    </lineage>
</organism>
<evidence type="ECO:0000259" key="5">
    <source>
        <dbReference type="PROSITE" id="PS52035"/>
    </source>
</evidence>
<keyword evidence="6" id="KW-0378">Hydrolase</keyword>
<name>A0A4Z2D8Y5_SCHJA</name>
<keyword evidence="6" id="KW-0645">Protease</keyword>
<comment type="similarity">
    <text evidence="2 3">Belongs to the peptidase M14 family.</text>
</comment>
<dbReference type="OrthoDB" id="10253041at2759"/>
<dbReference type="Proteomes" id="UP000311919">
    <property type="component" value="Unassembled WGS sequence"/>
</dbReference>
<evidence type="ECO:0000256" key="4">
    <source>
        <dbReference type="SAM" id="MobiDB-lite"/>
    </source>
</evidence>
<dbReference type="STRING" id="6182.A0A4Z2D8Y5"/>
<dbReference type="GO" id="GO:0006508">
    <property type="term" value="P:proteolysis"/>
    <property type="evidence" value="ECO:0007669"/>
    <property type="project" value="InterPro"/>
</dbReference>
<gene>
    <name evidence="6" type="ORF">EWB00_003332</name>
</gene>
<dbReference type="Gene3D" id="2.60.40.3120">
    <property type="match status" value="1"/>
</dbReference>
<evidence type="ECO:0000256" key="2">
    <source>
        <dbReference type="ARBA" id="ARBA00005988"/>
    </source>
</evidence>
<proteinExistence type="inferred from homology"/>
<protein>
    <submittedName>
        <fullName evidence="6">Cytosolic carboxypeptidase-like protein</fullName>
    </submittedName>
</protein>
<comment type="caution">
    <text evidence="3">Lacks conserved residue(s) required for the propagation of feature annotation.</text>
</comment>
<sequence>MDCRVSGILFSSNFDSGNLDRVERVSRNTDEFSSSSVSSNPKHERLRKRNNNINGNIFGNIAIADIRVDYEFRIWTRPDCAGTEYVNCNRTWFYFSVRGYNPGSTMRATIMNMNKQTKIYNQGFAPFFRVCSPSVTKSRWQRIRDKPFWELVNGQFLLTFIHRFQDPRGSITYFAFCYPWTYEEMQIQLNKLDAIFFCSKNNNIKVNTEKLCSKNNIMKFEQVDINGNLDSNCKNSSDPLSSFNIDKTNSVNATANYLTASSFSSSSTSPSSLPSLSSRPNCLSDNELFAKIYFHRELICYSLEGRRIELLTITDWSECTYIEEDRFDPLLFPDLNKPRPWKFTNKKIVLVSARVHPGETPSSHVFNGILEFLLRVNDQRACELRRNYVFKLIPMLNPDGVYRGHYRTDTRGVNLNRVYLKPDFLYYPSIYATKASVIYYHTNYGTLKSYAPFLDDIFKQKLITTTNSTTTSSMNRHTENATTVLNSDYDKLSPNHIFLPIENIKQSKGEIQSDYDIQEQLIPDNYSKEESNTTTTQHESKEESHSIHINNHQPTMYEHQLNDQNVCLQKSSNTVLLSPTMSLTPSKTDNLTKKNLSHKYSLSSDQMNNTSNSMQINENAFTVHRINLPVDDSNKNLTTNPNNADLRNVFNYRYTMTGTDKLSLRRSSQLNSSISIATPLYLAELSKDSPKHVQHSKSAKVLMTLNTDVSKKTSECCQTGRIKTLTSETSNLMPSVTKLTTPTSNCSVVNDSSLDNQQSKAFNNHHKCWVVEQTTFKQTSHTSFYERNKRYSTLKVGYLPYFLMKWNIPHKNTLTGKHSANFSFDNFDTVNTRNKLNNEQIINVNFKRNTIEDNITPVDSMYSHKKCKSYLNHGIVKKSKVNVISQNYSTYNEVQMTSDDDTMTHFVPLKDTEEYIRNLNHDTNNTIEKNEVIMESMNHIIKNNNNEEDSTLNEIVKHLDVEKSCSFNSSHSILGNEGSDLGADDNMDDADEDLSINPQYVHILGSIETLVRNEKNKAIRKNETIHATDSVNMTDNDLSMNELDRIHVLKEQLQQLRKASHLSDANYLRFNNNDDSNVAFYFDLHGHCSKRGCFLYGNWLETEENMVDNVLYALLVGVNSIYPDFDSCNFSIRNMYQRDCKSNSTKEGAGRVALWKHLGLTHCYTVECNYNSGPLPSRLSRFISSALPNDSECFTPVGAFYGPHWSDIVNTASIINAHNGNKTLMGVPRYTPAHYEDVGRALMIAILDFNQIIHGQKLQVLVVRLAKSDIGIPTLWSSLPEFLNIKTLREWARKYIRGIAPTTS</sequence>
<dbReference type="SUPFAM" id="SSF53187">
    <property type="entry name" value="Zn-dependent exopeptidases"/>
    <property type="match status" value="2"/>
</dbReference>
<feature type="domain" description="Peptidase M14" evidence="5">
    <location>
        <begin position="269"/>
        <end position="686"/>
    </location>
</feature>
<comment type="caution">
    <text evidence="6">The sequence shown here is derived from an EMBL/GenBank/DDBJ whole genome shotgun (WGS) entry which is preliminary data.</text>
</comment>
<dbReference type="EMBL" id="SKCS01000206">
    <property type="protein sequence ID" value="TNN12879.1"/>
    <property type="molecule type" value="Genomic_DNA"/>
</dbReference>
<dbReference type="InterPro" id="IPR050821">
    <property type="entry name" value="Cytosolic_carboxypeptidase"/>
</dbReference>
<dbReference type="PANTHER" id="PTHR12756">
    <property type="entry name" value="CYTOSOLIC CARBOXYPEPTIDASE"/>
    <property type="match status" value="1"/>
</dbReference>
<evidence type="ECO:0000313" key="7">
    <source>
        <dbReference type="Proteomes" id="UP000311919"/>
    </source>
</evidence>
<evidence type="ECO:0000256" key="3">
    <source>
        <dbReference type="PROSITE-ProRule" id="PRU01379"/>
    </source>
</evidence>
<comment type="cofactor">
    <cofactor evidence="1">
        <name>Zn(2+)</name>
        <dbReference type="ChEBI" id="CHEBI:29105"/>
    </cofactor>
</comment>
<dbReference type="GO" id="GO:0004181">
    <property type="term" value="F:metallocarboxypeptidase activity"/>
    <property type="evidence" value="ECO:0007669"/>
    <property type="project" value="InterPro"/>
</dbReference>
<evidence type="ECO:0000256" key="1">
    <source>
        <dbReference type="ARBA" id="ARBA00001947"/>
    </source>
</evidence>
<keyword evidence="7" id="KW-1185">Reference proteome</keyword>
<accession>A0A4Z2D8Y5</accession>
<keyword evidence="6" id="KW-0121">Carboxypeptidase</keyword>
<evidence type="ECO:0000313" key="6">
    <source>
        <dbReference type="EMBL" id="TNN12879.1"/>
    </source>
</evidence>
<dbReference type="PANTHER" id="PTHR12756:SF12">
    <property type="entry name" value="CYTOSOLIC CARBOXYPEPTIDASE-LIKE PROTEIN 5"/>
    <property type="match status" value="1"/>
</dbReference>
<dbReference type="Pfam" id="PF00246">
    <property type="entry name" value="Peptidase_M14"/>
    <property type="match status" value="1"/>
</dbReference>
<dbReference type="Gene3D" id="3.40.630.10">
    <property type="entry name" value="Zn peptidases"/>
    <property type="match status" value="2"/>
</dbReference>
<reference evidence="6 7" key="1">
    <citation type="submission" date="2019-03" db="EMBL/GenBank/DDBJ databases">
        <title>An improved genome assembly of the fluke Schistosoma japonicum.</title>
        <authorList>
            <person name="Hu W."/>
            <person name="Luo F."/>
            <person name="Yin M."/>
            <person name="Mo X."/>
            <person name="Sun C."/>
            <person name="Wu Q."/>
            <person name="Zhu B."/>
            <person name="Xiang M."/>
            <person name="Wang J."/>
            <person name="Wang Y."/>
            <person name="Zhang T."/>
            <person name="Xu B."/>
            <person name="Zheng H."/>
            <person name="Feng Z."/>
        </authorList>
    </citation>
    <scope>NUCLEOTIDE SEQUENCE [LARGE SCALE GENOMIC DNA]</scope>
    <source>
        <strain evidence="6">HuSjv2</strain>
        <tissue evidence="6">Worms</tissue>
    </source>
</reference>